<dbReference type="Gene3D" id="3.30.470.30">
    <property type="entry name" value="DNA ligase/mRNA capping enzyme"/>
    <property type="match status" value="1"/>
</dbReference>
<comment type="function">
    <text evidence="8">Very low-fidelity DNA ligase that seals nicks in double-stranded DNA during DNA repair. Together with the viral repair DNA polymerase X, fills the single nucleotide gaps generated by the AP endonuclease. It is not essential for viral replication and recombination. Displays a very low adenylation activity towards DNA with 3'-dideoxy- or 3'-amino-terminated nicks compared to regular nick DNA.</text>
</comment>
<keyword evidence="3" id="KW-0235">DNA replication</keyword>
<feature type="domain" description="ATP-dependent DNA ligase family profile" evidence="9">
    <location>
        <begin position="134"/>
        <end position="229"/>
    </location>
</feature>
<dbReference type="EMBL" id="MT142724">
    <property type="protein sequence ID" value="QJA87655.1"/>
    <property type="molecule type" value="Genomic_DNA"/>
</dbReference>
<sequence length="295" mass="34222">MSKRSGIMLCYPFEERRLAKWKPPYFVQPKLDGERCRAILYPQKGVQLLSSEQNEIISVPTLTDELRLLAQKLSKPLELDGELYVHGMAFEEIHSIVGRTVNINPSQELMEYHVFDIVDEHRAQIDRIKLLLELKPLIGKNINIHLVETRPASDLDEVMRIYNHHVEDSYEGIIVRHLEAPYVRKRATTMMKFKPKKQDVYRVIGYKEEIDKYGEPKGRLGALICVGDDGTEFSVGSGLNDELRSKLWVVRELLTNYNCIVSYQHITSGSHVPRFPVFMELVKRQEEPKFDNPLM</sequence>
<dbReference type="Pfam" id="PF14743">
    <property type="entry name" value="DNA_ligase_OB_2"/>
    <property type="match status" value="1"/>
</dbReference>
<dbReference type="CDD" id="cd08041">
    <property type="entry name" value="OBF_kDNA_ligase_like"/>
    <property type="match status" value="1"/>
</dbReference>
<dbReference type="GO" id="GO:0005524">
    <property type="term" value="F:ATP binding"/>
    <property type="evidence" value="ECO:0007669"/>
    <property type="project" value="InterPro"/>
</dbReference>
<comment type="subcellular location">
    <subcellularLocation>
        <location evidence="1">Virion</location>
    </subcellularLocation>
</comment>
<keyword evidence="4" id="KW-0227">DNA damage</keyword>
<proteinExistence type="predicted"/>
<dbReference type="PROSITE" id="PS50160">
    <property type="entry name" value="DNA_LIGASE_A3"/>
    <property type="match status" value="1"/>
</dbReference>
<keyword evidence="6" id="KW-0234">DNA repair</keyword>
<accession>A0A6M3L2P4</accession>
<dbReference type="PANTHER" id="PTHR47810:SF5">
    <property type="entry name" value="LIGASE, PUTATIVE-RELATED"/>
    <property type="match status" value="1"/>
</dbReference>
<evidence type="ECO:0000256" key="6">
    <source>
        <dbReference type="ARBA" id="ARBA00023204"/>
    </source>
</evidence>
<organism evidence="10">
    <name type="scientific">viral metagenome</name>
    <dbReference type="NCBI Taxonomy" id="1070528"/>
    <lineage>
        <taxon>unclassified sequences</taxon>
        <taxon>metagenomes</taxon>
        <taxon>organismal metagenomes</taxon>
    </lineage>
</organism>
<dbReference type="InterPro" id="IPR029319">
    <property type="entry name" value="DNA_ligase_OB"/>
</dbReference>
<dbReference type="GO" id="GO:0003910">
    <property type="term" value="F:DNA ligase (ATP) activity"/>
    <property type="evidence" value="ECO:0007669"/>
    <property type="project" value="InterPro"/>
</dbReference>
<dbReference type="InterPro" id="IPR012310">
    <property type="entry name" value="DNA_ligase_ATP-dep_cent"/>
</dbReference>
<dbReference type="SUPFAM" id="SSF56091">
    <property type="entry name" value="DNA ligase/mRNA capping enzyme, catalytic domain"/>
    <property type="match status" value="1"/>
</dbReference>
<dbReference type="Pfam" id="PF01068">
    <property type="entry name" value="DNA_ligase_A_M"/>
    <property type="match status" value="1"/>
</dbReference>
<dbReference type="GO" id="GO:0006310">
    <property type="term" value="P:DNA recombination"/>
    <property type="evidence" value="ECO:0007669"/>
    <property type="project" value="InterPro"/>
</dbReference>
<dbReference type="GO" id="GO:0044423">
    <property type="term" value="C:virion component"/>
    <property type="evidence" value="ECO:0007669"/>
    <property type="project" value="UniProtKB-KW"/>
</dbReference>
<dbReference type="GO" id="GO:0006260">
    <property type="term" value="P:DNA replication"/>
    <property type="evidence" value="ECO:0007669"/>
    <property type="project" value="UniProtKB-KW"/>
</dbReference>
<evidence type="ECO:0000256" key="8">
    <source>
        <dbReference type="ARBA" id="ARBA00046002"/>
    </source>
</evidence>
<dbReference type="PANTHER" id="PTHR47810">
    <property type="entry name" value="DNA LIGASE"/>
    <property type="match status" value="1"/>
</dbReference>
<evidence type="ECO:0000259" key="9">
    <source>
        <dbReference type="PROSITE" id="PS50160"/>
    </source>
</evidence>
<dbReference type="InterPro" id="IPR012340">
    <property type="entry name" value="NA-bd_OB-fold"/>
</dbReference>
<dbReference type="GO" id="GO:0006281">
    <property type="term" value="P:DNA repair"/>
    <property type="evidence" value="ECO:0007669"/>
    <property type="project" value="UniProtKB-KW"/>
</dbReference>
<evidence type="ECO:0000256" key="1">
    <source>
        <dbReference type="ARBA" id="ARBA00004328"/>
    </source>
</evidence>
<dbReference type="InterPro" id="IPR050326">
    <property type="entry name" value="NAD_dep_DNA_ligaseB"/>
</dbReference>
<evidence type="ECO:0000256" key="7">
    <source>
        <dbReference type="ARBA" id="ARBA00032896"/>
    </source>
</evidence>
<protein>
    <recommendedName>
        <fullName evidence="7">Polydeoxyribonucleotide synthase [ATP]</fullName>
    </recommendedName>
</protein>
<evidence type="ECO:0000256" key="5">
    <source>
        <dbReference type="ARBA" id="ARBA00022844"/>
    </source>
</evidence>
<name>A0A6M3L2P4_9ZZZZ</name>
<gene>
    <name evidence="10" type="ORF">MM415B02924_0007</name>
</gene>
<dbReference type="Gene3D" id="2.40.50.140">
    <property type="entry name" value="Nucleic acid-binding proteins"/>
    <property type="match status" value="1"/>
</dbReference>
<evidence type="ECO:0000313" key="10">
    <source>
        <dbReference type="EMBL" id="QJA87655.1"/>
    </source>
</evidence>
<keyword evidence="5" id="KW-0946">Virion</keyword>
<evidence type="ECO:0000256" key="2">
    <source>
        <dbReference type="ARBA" id="ARBA00022598"/>
    </source>
</evidence>
<keyword evidence="2 10" id="KW-0436">Ligase</keyword>
<dbReference type="AlphaFoldDB" id="A0A6M3L2P4"/>
<evidence type="ECO:0000256" key="4">
    <source>
        <dbReference type="ARBA" id="ARBA00022763"/>
    </source>
</evidence>
<reference evidence="10" key="1">
    <citation type="submission" date="2020-03" db="EMBL/GenBank/DDBJ databases">
        <title>The deep terrestrial virosphere.</title>
        <authorList>
            <person name="Holmfeldt K."/>
            <person name="Nilsson E."/>
            <person name="Simone D."/>
            <person name="Lopez-Fernandez M."/>
            <person name="Wu X."/>
            <person name="de Brujin I."/>
            <person name="Lundin D."/>
            <person name="Andersson A."/>
            <person name="Bertilsson S."/>
            <person name="Dopson M."/>
        </authorList>
    </citation>
    <scope>NUCLEOTIDE SEQUENCE</scope>
    <source>
        <strain evidence="10">MM415B02924</strain>
    </source>
</reference>
<dbReference type="SUPFAM" id="SSF50249">
    <property type="entry name" value="Nucleic acid-binding proteins"/>
    <property type="match status" value="1"/>
</dbReference>
<evidence type="ECO:0000256" key="3">
    <source>
        <dbReference type="ARBA" id="ARBA00022705"/>
    </source>
</evidence>